<evidence type="ECO:0000256" key="11">
    <source>
        <dbReference type="ARBA" id="ARBA00025569"/>
    </source>
</evidence>
<dbReference type="GO" id="GO:0016787">
    <property type="term" value="F:hydrolase activity"/>
    <property type="evidence" value="ECO:0007669"/>
    <property type="project" value="UniProtKB-KW"/>
</dbReference>
<dbReference type="GO" id="GO:0006623">
    <property type="term" value="P:protein targeting to vacuole"/>
    <property type="evidence" value="ECO:0007669"/>
    <property type="project" value="TreeGrafter"/>
</dbReference>
<keyword evidence="7" id="KW-0333">Golgi apparatus</keyword>
<evidence type="ECO:0000256" key="8">
    <source>
        <dbReference type="ARBA" id="ARBA00023136"/>
    </source>
</evidence>
<organism evidence="19 20">
    <name type="scientific">Pterulicium gracile</name>
    <dbReference type="NCBI Taxonomy" id="1884261"/>
    <lineage>
        <taxon>Eukaryota</taxon>
        <taxon>Fungi</taxon>
        <taxon>Dikarya</taxon>
        <taxon>Basidiomycota</taxon>
        <taxon>Agaricomycotina</taxon>
        <taxon>Agaricomycetes</taxon>
        <taxon>Agaricomycetidae</taxon>
        <taxon>Agaricales</taxon>
        <taxon>Pleurotineae</taxon>
        <taxon>Pterulaceae</taxon>
        <taxon>Pterulicium</taxon>
    </lineage>
</organism>
<evidence type="ECO:0000256" key="16">
    <source>
        <dbReference type="SAM" id="Phobius"/>
    </source>
</evidence>
<dbReference type="InterPro" id="IPR006581">
    <property type="entry name" value="VPS10"/>
</dbReference>
<keyword evidence="20" id="KW-1185">Reference proteome</keyword>
<dbReference type="OrthoDB" id="443634at2759"/>
<feature type="transmembrane region" description="Helical" evidence="16">
    <location>
        <begin position="1351"/>
        <end position="1372"/>
    </location>
</feature>
<dbReference type="Gene3D" id="3.30.60.270">
    <property type="match status" value="2"/>
</dbReference>
<dbReference type="Pfam" id="PF15901">
    <property type="entry name" value="Sortilin_C"/>
    <property type="match status" value="2"/>
</dbReference>
<evidence type="ECO:0000256" key="14">
    <source>
        <dbReference type="ARBA" id="ARBA00031902"/>
    </source>
</evidence>
<evidence type="ECO:0000256" key="2">
    <source>
        <dbReference type="ARBA" id="ARBA00015369"/>
    </source>
</evidence>
<evidence type="ECO:0000256" key="3">
    <source>
        <dbReference type="ARBA" id="ARBA00022692"/>
    </source>
</evidence>
<dbReference type="PANTHER" id="PTHR12106">
    <property type="entry name" value="SORTILIN RELATED"/>
    <property type="match status" value="1"/>
</dbReference>
<keyword evidence="9" id="KW-0675">Receptor</keyword>
<dbReference type="Gene3D" id="2.130.10.10">
    <property type="entry name" value="YVTN repeat-like/Quinoprotein amine dehydrogenase"/>
    <property type="match status" value="2"/>
</dbReference>
<dbReference type="InterPro" id="IPR050310">
    <property type="entry name" value="VPS10-sortilin"/>
</dbReference>
<evidence type="ECO:0000256" key="12">
    <source>
        <dbReference type="ARBA" id="ARBA00031250"/>
    </source>
</evidence>
<evidence type="ECO:0000256" key="10">
    <source>
        <dbReference type="ARBA" id="ARBA00023180"/>
    </source>
</evidence>
<keyword evidence="8 16" id="KW-0472">Membrane</keyword>
<feature type="domain" description="VPS10" evidence="18">
    <location>
        <begin position="50"/>
        <end position="689"/>
    </location>
</feature>
<evidence type="ECO:0000256" key="13">
    <source>
        <dbReference type="ARBA" id="ARBA00031354"/>
    </source>
</evidence>
<dbReference type="GO" id="GO:0006895">
    <property type="term" value="P:Golgi to endosome transport"/>
    <property type="evidence" value="ECO:0007669"/>
    <property type="project" value="TreeGrafter"/>
</dbReference>
<protein>
    <recommendedName>
        <fullName evidence="2">Vacuolar protein sorting/targeting protein 10</fullName>
    </recommendedName>
    <alternativeName>
        <fullName evidence="13">Carboxypeptidase Y receptor</fullName>
    </alternativeName>
    <alternativeName>
        <fullName evidence="12 14">Sortilin VPS10</fullName>
    </alternativeName>
</protein>
<evidence type="ECO:0000256" key="5">
    <source>
        <dbReference type="ARBA" id="ARBA00022737"/>
    </source>
</evidence>
<keyword evidence="5" id="KW-0677">Repeat</keyword>
<accession>A0A5C3Q4S3</accession>
<evidence type="ECO:0000313" key="20">
    <source>
        <dbReference type="Proteomes" id="UP000305067"/>
    </source>
</evidence>
<evidence type="ECO:0000256" key="1">
    <source>
        <dbReference type="ARBA" id="ARBA00004198"/>
    </source>
</evidence>
<dbReference type="EMBL" id="ML178887">
    <property type="protein sequence ID" value="TFK95400.1"/>
    <property type="molecule type" value="Genomic_DNA"/>
</dbReference>
<dbReference type="GO" id="GO:0016020">
    <property type="term" value="C:membrane"/>
    <property type="evidence" value="ECO:0007669"/>
    <property type="project" value="InterPro"/>
</dbReference>
<dbReference type="Pfam" id="PF15902">
    <property type="entry name" value="Sortilin-Vps10"/>
    <property type="match status" value="2"/>
</dbReference>
<comment type="subcellular location">
    <subcellularLocation>
        <location evidence="1">Golgi apparatus</location>
        <location evidence="1">trans-Golgi network membrane</location>
    </subcellularLocation>
    <subcellularLocation>
        <location evidence="15">Prevacuolar compartment membrane</location>
    </subcellularLocation>
</comment>
<name>A0A5C3Q4S3_9AGAR</name>
<reference evidence="19 20" key="1">
    <citation type="journal article" date="2019" name="Nat. Ecol. Evol.">
        <title>Megaphylogeny resolves global patterns of mushroom evolution.</title>
        <authorList>
            <person name="Varga T."/>
            <person name="Krizsan K."/>
            <person name="Foldi C."/>
            <person name="Dima B."/>
            <person name="Sanchez-Garcia M."/>
            <person name="Sanchez-Ramirez S."/>
            <person name="Szollosi G.J."/>
            <person name="Szarkandi J.G."/>
            <person name="Papp V."/>
            <person name="Albert L."/>
            <person name="Andreopoulos W."/>
            <person name="Angelini C."/>
            <person name="Antonin V."/>
            <person name="Barry K.W."/>
            <person name="Bougher N.L."/>
            <person name="Buchanan P."/>
            <person name="Buyck B."/>
            <person name="Bense V."/>
            <person name="Catcheside P."/>
            <person name="Chovatia M."/>
            <person name="Cooper J."/>
            <person name="Damon W."/>
            <person name="Desjardin D."/>
            <person name="Finy P."/>
            <person name="Geml J."/>
            <person name="Haridas S."/>
            <person name="Hughes K."/>
            <person name="Justo A."/>
            <person name="Karasinski D."/>
            <person name="Kautmanova I."/>
            <person name="Kiss B."/>
            <person name="Kocsube S."/>
            <person name="Kotiranta H."/>
            <person name="LaButti K.M."/>
            <person name="Lechner B.E."/>
            <person name="Liimatainen K."/>
            <person name="Lipzen A."/>
            <person name="Lukacs Z."/>
            <person name="Mihaltcheva S."/>
            <person name="Morgado L.N."/>
            <person name="Niskanen T."/>
            <person name="Noordeloos M.E."/>
            <person name="Ohm R.A."/>
            <person name="Ortiz-Santana B."/>
            <person name="Ovrebo C."/>
            <person name="Racz N."/>
            <person name="Riley R."/>
            <person name="Savchenko A."/>
            <person name="Shiryaev A."/>
            <person name="Soop K."/>
            <person name="Spirin V."/>
            <person name="Szebenyi C."/>
            <person name="Tomsovsky M."/>
            <person name="Tulloss R.E."/>
            <person name="Uehling J."/>
            <person name="Grigoriev I.V."/>
            <person name="Vagvolgyi C."/>
            <person name="Papp T."/>
            <person name="Martin F.M."/>
            <person name="Miettinen O."/>
            <person name="Hibbett D.S."/>
            <person name="Nagy L.G."/>
        </authorList>
    </citation>
    <scope>NUCLEOTIDE SEQUENCE [LARGE SCALE GENOMIC DNA]</scope>
    <source>
        <strain evidence="19 20">CBS 309.79</strain>
    </source>
</reference>
<dbReference type="SMART" id="SM00602">
    <property type="entry name" value="VPS10"/>
    <property type="match status" value="2"/>
</dbReference>
<keyword evidence="3 16" id="KW-0812">Transmembrane</keyword>
<dbReference type="PANTHER" id="PTHR12106:SF27">
    <property type="entry name" value="SORTILIN-RELATED RECEPTOR"/>
    <property type="match status" value="1"/>
</dbReference>
<feature type="domain" description="VPS10" evidence="18">
    <location>
        <begin position="715"/>
        <end position="1347"/>
    </location>
</feature>
<sequence>MILRHFLSPFLTVSSTLLFAGTTYAAGPSHSVTAFKHFPDRLFFFDDTPVSIYLDRKAGNVYLSTNEGKSWNRASDIPEGEANSVVEHPFDNNYAFVLSKGKKHWRTADRGKTWHSFDMPLGPASMLKPLSFHSDKKNYGYILYQGTECKLSGWTETCIDTTYYTKDAFSTDAKVLLKNTSRCQFAHSSPDFKHAAHENLIYCVASSPSDDSHELSSRRIFSSTNFFEDKKVEDFGIGEKKARGVVALAIVSKFAVVGLKNQESDEMSFYVSIDASTWAKAKFPHASSAKLHENGYTIVESTKHSLAVDVVLQSSSAMGTLFMSNSNGTYFVESLRDTNRSKWGFVDYESLYGVEGVSLANVVGNAEEVRRGGEKEVRSVGTWDDGSSWVPLKPPSKDANGKSWSCDTSNNKSCSLHLFSVTTPHNFGRVFSSPAPGFVMAVGSVGPHLAPYKDCQTFLSTDAGLTWTAIDPEANKYEFGDSGGILVLVNDEDGIDEVKYSFDEGRSFKSYKLSVRMRAQVLLTVPDSTSQKFMMIGQVARKDQKGDAGEDFALVHLDFMDVRERKCGDEDFERWQAKSGEGGCLMGHKQWYWRRKADADCYVGDKFKDPEKHEENCECGDADYECDYNFVRDGDKCEPMGRESIPAGECAHSDDTYMGSSGWRKIPGNTCKGGKKDEKVSKKCEGAKPNDGEVTHQVFQFPAAIKQYAYFNQSSTILARLDDNSIWQSRNEGYTWTQVAEKDAQTFLMFYHHPTTPDRAYLITNSKRFYYTTDSGKNWWWLDAPSLPNTFGAAILRFHPSSDNLIWVGSVDCEGNGAQCHGEAFYSTDNGAHWRSIEKYVRNCAWARDKHQAHDPTEIICESYQDKKGDQRKFGSGNAMQLVLGKNYYNEKRTVFDSVVGFTKFSEFLIVAQLVDRKTLDLQVSVDGKTFAQGQFPTDMHPETHAYTVLESTTDSIFLHMTMWEDPYYGNILKSNSNGTYFSLSAANVNRNNQGYVDFEKVVGLDGIAIVNTVANPDQAKISGHKELQTRITHNDGGSWKAVNPPAKDSLGEKFECTGTKCGLHIHGYTERFDPRATFSSPSVVGVLMAVGNVGESLARYTDSDTFLSRDAGFTWEEVRKDAHLWEFGDSGSILIMANDERETDHVVYTTDQGLHWKTYKFAEEGKKLRVRSIVTVPMDTSRKFILLGQRPHERKWVAVHLDLSSVLTRHCKLTLEDSSKDDFELWSPSEERSEMCLFGRQTLYHRRLREADCYVGEQSEKLSGKIEKNCACTDVDFECEFNYERNSEGKCVLSAGRTPLANDDTCRNDAEFWYERTAYRKIPFSSCEGGNRPDLGAKHQCPGIAGHSGFFWWIMVLIPISLAALVGYSYYRRGGMSRGNIRLPGDGYRGGGGDGDFLDTLASVPWFLLGIAGIAWEKITSTVESWSASGGGSSFRGRRGYRNVPADADAQILRFEDED</sequence>
<dbReference type="GO" id="GO:0006896">
    <property type="term" value="P:Golgi to vacuole transport"/>
    <property type="evidence" value="ECO:0007669"/>
    <property type="project" value="TreeGrafter"/>
</dbReference>
<dbReference type="Gene3D" id="2.10.70.80">
    <property type="match status" value="2"/>
</dbReference>
<evidence type="ECO:0000259" key="18">
    <source>
        <dbReference type="SMART" id="SM00602"/>
    </source>
</evidence>
<dbReference type="GO" id="GO:0005829">
    <property type="term" value="C:cytosol"/>
    <property type="evidence" value="ECO:0007669"/>
    <property type="project" value="GOC"/>
</dbReference>
<dbReference type="FunFam" id="3.30.60.270:FF:000005">
    <property type="entry name" value="Sortilin"/>
    <property type="match status" value="2"/>
</dbReference>
<keyword evidence="4 17" id="KW-0732">Signal</keyword>
<keyword evidence="6 16" id="KW-1133">Transmembrane helix</keyword>
<evidence type="ECO:0000256" key="9">
    <source>
        <dbReference type="ARBA" id="ARBA00023170"/>
    </source>
</evidence>
<keyword evidence="10" id="KW-0325">Glycoprotein</keyword>
<dbReference type="GO" id="GO:0005794">
    <property type="term" value="C:Golgi apparatus"/>
    <property type="evidence" value="ECO:0007669"/>
    <property type="project" value="UniProtKB-SubCell"/>
</dbReference>
<evidence type="ECO:0000256" key="6">
    <source>
        <dbReference type="ARBA" id="ARBA00022989"/>
    </source>
</evidence>
<evidence type="ECO:0000256" key="17">
    <source>
        <dbReference type="SAM" id="SignalP"/>
    </source>
</evidence>
<dbReference type="SUPFAM" id="SSF110296">
    <property type="entry name" value="Oligoxyloglucan reducing end-specific cellobiohydrolase"/>
    <property type="match status" value="2"/>
</dbReference>
<proteinExistence type="predicted"/>
<feature type="chain" id="PRO_5022909948" description="Vacuolar protein sorting/targeting protein 10" evidence="17">
    <location>
        <begin position="26"/>
        <end position="1460"/>
    </location>
</feature>
<dbReference type="FunFam" id="2.10.70.80:FF:000001">
    <property type="entry name" value="Sortilin-related VPS10 domain-containing receptor 1"/>
    <property type="match status" value="1"/>
</dbReference>
<comment type="function">
    <text evidence="11">Functions as a sorting receptor in the Golgi compartment required for the intracellular sorting and delivery of soluble vacuolar proteins, like carboxypeptidase Y (CPY) and proteinase A. Executes multiple rounds of sorting by cycling between the late Golgi and a prevacuolar endosome-like compartment.</text>
</comment>
<evidence type="ECO:0000256" key="4">
    <source>
        <dbReference type="ARBA" id="ARBA00022729"/>
    </source>
</evidence>
<dbReference type="InterPro" id="IPR031778">
    <property type="entry name" value="Sortilin_N"/>
</dbReference>
<dbReference type="Proteomes" id="UP000305067">
    <property type="component" value="Unassembled WGS sequence"/>
</dbReference>
<gene>
    <name evidence="19" type="ORF">BDV98DRAFT_608971</name>
</gene>
<keyword evidence="19" id="KW-0378">Hydrolase</keyword>
<evidence type="ECO:0000313" key="19">
    <source>
        <dbReference type="EMBL" id="TFK95400.1"/>
    </source>
</evidence>
<dbReference type="InterPro" id="IPR031777">
    <property type="entry name" value="Sortilin_C"/>
</dbReference>
<dbReference type="InterPro" id="IPR015943">
    <property type="entry name" value="WD40/YVTN_repeat-like_dom_sf"/>
</dbReference>
<evidence type="ECO:0000256" key="15">
    <source>
        <dbReference type="ARBA" id="ARBA00046293"/>
    </source>
</evidence>
<dbReference type="STRING" id="1884261.A0A5C3Q4S3"/>
<evidence type="ECO:0000256" key="7">
    <source>
        <dbReference type="ARBA" id="ARBA00023034"/>
    </source>
</evidence>
<feature type="signal peptide" evidence="17">
    <location>
        <begin position="1"/>
        <end position="25"/>
    </location>
</feature>